<proteinExistence type="inferred from homology"/>
<keyword evidence="5" id="KW-0862">Zinc</keyword>
<sequence>MRASENRMLPPPGDKHAYVELKPFETGQMVTSCATLVENALGTSMATSWRFLLKHSKTNTNFWFDMGISHDLSVYPPQIQNVHKHFKPKPSKTSIEQDTLSWNIPPSGIKHVIISHAHWDHLHPLPPTFTNASMIVGPGSTAHCAPGYPSKTDSKFDGRIWDSLLRSFTLRELPPVTETDAWKPLGPFPHTYDFFGDGSFYLINAPGHMLGNLAGLARVKTKAEKWKWVLLGGDCAHCSLYTYWPDAPFGKMPVELFPSGSLHECGETARETIHRIAECKRNEGSDLFVWYAHGDFLEGLWEL</sequence>
<organism evidence="6 7">
    <name type="scientific">Phialocephala subalpina</name>
    <dbReference type="NCBI Taxonomy" id="576137"/>
    <lineage>
        <taxon>Eukaryota</taxon>
        <taxon>Fungi</taxon>
        <taxon>Dikarya</taxon>
        <taxon>Ascomycota</taxon>
        <taxon>Pezizomycotina</taxon>
        <taxon>Leotiomycetes</taxon>
        <taxon>Helotiales</taxon>
        <taxon>Mollisiaceae</taxon>
        <taxon>Phialocephala</taxon>
        <taxon>Phialocephala fortinii species complex</taxon>
    </lineage>
</organism>
<evidence type="ECO:0000313" key="6">
    <source>
        <dbReference type="EMBL" id="CZR66496.1"/>
    </source>
</evidence>
<evidence type="ECO:0000256" key="4">
    <source>
        <dbReference type="ARBA" id="ARBA00022801"/>
    </source>
</evidence>
<evidence type="ECO:0000256" key="3">
    <source>
        <dbReference type="ARBA" id="ARBA00022723"/>
    </source>
</evidence>
<name>A0A1L7XNI9_9HELO</name>
<protein>
    <recommendedName>
        <fullName evidence="8">Metallo-beta-lactamase domain-containing protein</fullName>
    </recommendedName>
</protein>
<dbReference type="EMBL" id="FJOG01000037">
    <property type="protein sequence ID" value="CZR66496.1"/>
    <property type="molecule type" value="Genomic_DNA"/>
</dbReference>
<dbReference type="OrthoDB" id="10250730at2759"/>
<dbReference type="CDD" id="cd07730">
    <property type="entry name" value="metallo-hydrolase-like_MBL-fold"/>
    <property type="match status" value="1"/>
</dbReference>
<comment type="cofactor">
    <cofactor evidence="1">
        <name>Zn(2+)</name>
        <dbReference type="ChEBI" id="CHEBI:29105"/>
    </cofactor>
</comment>
<keyword evidence="4" id="KW-0378">Hydrolase</keyword>
<dbReference type="GO" id="GO:0016787">
    <property type="term" value="F:hydrolase activity"/>
    <property type="evidence" value="ECO:0007669"/>
    <property type="project" value="UniProtKB-KW"/>
</dbReference>
<comment type="similarity">
    <text evidence="2">Belongs to the metallo-beta-lactamase superfamily.</text>
</comment>
<dbReference type="Gene3D" id="3.60.15.10">
    <property type="entry name" value="Ribonuclease Z/Hydroxyacylglutathione hydrolase-like"/>
    <property type="match status" value="1"/>
</dbReference>
<gene>
    <name evidence="6" type="ORF">PAC_16397</name>
</gene>
<keyword evidence="7" id="KW-1185">Reference proteome</keyword>
<dbReference type="Proteomes" id="UP000184330">
    <property type="component" value="Unassembled WGS sequence"/>
</dbReference>
<dbReference type="PANTHER" id="PTHR42978:SF2">
    <property type="entry name" value="102 KBASES UNSTABLE REGION: FROM 1 TO 119443"/>
    <property type="match status" value="1"/>
</dbReference>
<evidence type="ECO:0008006" key="8">
    <source>
        <dbReference type="Google" id="ProtNLM"/>
    </source>
</evidence>
<evidence type="ECO:0000256" key="1">
    <source>
        <dbReference type="ARBA" id="ARBA00001947"/>
    </source>
</evidence>
<dbReference type="STRING" id="576137.A0A1L7XNI9"/>
<dbReference type="InterPro" id="IPR051013">
    <property type="entry name" value="MBL_superfamily_lactonases"/>
</dbReference>
<dbReference type="SUPFAM" id="SSF56281">
    <property type="entry name" value="Metallo-hydrolase/oxidoreductase"/>
    <property type="match status" value="1"/>
</dbReference>
<keyword evidence="3" id="KW-0479">Metal-binding</keyword>
<dbReference type="PANTHER" id="PTHR42978">
    <property type="entry name" value="QUORUM-QUENCHING LACTONASE YTNP-RELATED-RELATED"/>
    <property type="match status" value="1"/>
</dbReference>
<evidence type="ECO:0000256" key="2">
    <source>
        <dbReference type="ARBA" id="ARBA00007749"/>
    </source>
</evidence>
<dbReference type="GO" id="GO:0046872">
    <property type="term" value="F:metal ion binding"/>
    <property type="evidence" value="ECO:0007669"/>
    <property type="project" value="UniProtKB-KW"/>
</dbReference>
<evidence type="ECO:0000256" key="5">
    <source>
        <dbReference type="ARBA" id="ARBA00022833"/>
    </source>
</evidence>
<evidence type="ECO:0000313" key="7">
    <source>
        <dbReference type="Proteomes" id="UP000184330"/>
    </source>
</evidence>
<reference evidence="6 7" key="1">
    <citation type="submission" date="2016-03" db="EMBL/GenBank/DDBJ databases">
        <authorList>
            <person name="Ploux O."/>
        </authorList>
    </citation>
    <scope>NUCLEOTIDE SEQUENCE [LARGE SCALE GENOMIC DNA]</scope>
    <source>
        <strain evidence="6 7">UAMH 11012</strain>
    </source>
</reference>
<dbReference type="AlphaFoldDB" id="A0A1L7XNI9"/>
<accession>A0A1L7XNI9</accession>
<dbReference type="InterPro" id="IPR036866">
    <property type="entry name" value="RibonucZ/Hydroxyglut_hydro"/>
</dbReference>